<dbReference type="RefSeq" id="XP_056696267.1">
    <property type="nucleotide sequence ID" value="XM_056840289.1"/>
</dbReference>
<evidence type="ECO:0000256" key="3">
    <source>
        <dbReference type="ARBA" id="ARBA00006958"/>
    </source>
</evidence>
<dbReference type="InterPro" id="IPR027806">
    <property type="entry name" value="HARBI1_dom"/>
</dbReference>
<comment type="subcellular location">
    <subcellularLocation>
        <location evidence="2">Nucleus</location>
    </subcellularLocation>
</comment>
<evidence type="ECO:0000256" key="4">
    <source>
        <dbReference type="ARBA" id="ARBA00022722"/>
    </source>
</evidence>
<reference evidence="10" key="1">
    <citation type="journal article" date="2021" name="Nat. Commun.">
        <title>Genomic analyses provide insights into spinach domestication and the genetic basis of agronomic traits.</title>
        <authorList>
            <person name="Cai X."/>
            <person name="Sun X."/>
            <person name="Xu C."/>
            <person name="Sun H."/>
            <person name="Wang X."/>
            <person name="Ge C."/>
            <person name="Zhang Z."/>
            <person name="Wang Q."/>
            <person name="Fei Z."/>
            <person name="Jiao C."/>
            <person name="Wang Q."/>
        </authorList>
    </citation>
    <scope>NUCLEOTIDE SEQUENCE [LARGE SCALE GENOMIC DNA]</scope>
    <source>
        <strain evidence="10">cv. Varoflay</strain>
    </source>
</reference>
<evidence type="ECO:0000313" key="10">
    <source>
        <dbReference type="Proteomes" id="UP000813463"/>
    </source>
</evidence>
<dbReference type="PANTHER" id="PTHR22930">
    <property type="match status" value="1"/>
</dbReference>
<protein>
    <submittedName>
        <fullName evidence="11">Uncharacterized protein isoform X1</fullName>
    </submittedName>
</protein>
<dbReference type="InterPro" id="IPR045249">
    <property type="entry name" value="HARBI1-like"/>
</dbReference>
<proteinExistence type="inferred from homology"/>
<dbReference type="Pfam" id="PF26138">
    <property type="entry name" value="DUF8040"/>
    <property type="match status" value="1"/>
</dbReference>
<keyword evidence="10" id="KW-1185">Reference proteome</keyword>
<accession>A0ABM3RKX8</accession>
<keyword evidence="4" id="KW-0540">Nuclease</keyword>
<dbReference type="GeneID" id="130470328"/>
<evidence type="ECO:0000259" key="8">
    <source>
        <dbReference type="Pfam" id="PF13359"/>
    </source>
</evidence>
<evidence type="ECO:0000256" key="5">
    <source>
        <dbReference type="ARBA" id="ARBA00022723"/>
    </source>
</evidence>
<evidence type="ECO:0000256" key="2">
    <source>
        <dbReference type="ARBA" id="ARBA00004123"/>
    </source>
</evidence>
<keyword evidence="6" id="KW-0378">Hydrolase</keyword>
<gene>
    <name evidence="11" type="primary">LOC130470328</name>
</gene>
<sequence>MRPKWILWKQLKSKETGLGWDNEKRTVAASDEWRALKIQVYMDYNMQIRMLLLCKEYMDEEDTFWDLMACIIGCISKYYLNHIYKVPCMTSYFTGQRWMIELLNGHETRCFNDLRMYPPLFMQLCTDLETRYGLRPSYRMSIIEKVGIFIYVLAHGAPNKITRERFQHSGETVSRVFKEVLYVMDGMSRDILVPRDRDFKEVPQKLANDARYMPYFKDCIGGIDGTHISIIVPEEDQIRYRGRKGIPTTNVLAVCDFDLLFTYVLTGWEGSAHDSRIFLDTIGDPRLKFPKPPEGKYYVVDKGYPERKGYLTPYPKTRYHLSEYRGANPRGIKEVFNRAHSSLRSCIERSFGVLKARWKILDKVPMYSFKDQNRIICSCFALHNYIRRSSIGDPAFRLVDRDPNFIPPEGIEDVETSVPPCVQESSTREMTTVRDNIAACLLEARRLRRLRRVH</sequence>
<organism evidence="10 11">
    <name type="scientific">Spinacia oleracea</name>
    <name type="common">Spinach</name>
    <dbReference type="NCBI Taxonomy" id="3562"/>
    <lineage>
        <taxon>Eukaryota</taxon>
        <taxon>Viridiplantae</taxon>
        <taxon>Streptophyta</taxon>
        <taxon>Embryophyta</taxon>
        <taxon>Tracheophyta</taxon>
        <taxon>Spermatophyta</taxon>
        <taxon>Magnoliopsida</taxon>
        <taxon>eudicotyledons</taxon>
        <taxon>Gunneridae</taxon>
        <taxon>Pentapetalae</taxon>
        <taxon>Caryophyllales</taxon>
        <taxon>Chenopodiaceae</taxon>
        <taxon>Chenopodioideae</taxon>
        <taxon>Anserineae</taxon>
        <taxon>Spinacia</taxon>
    </lineage>
</organism>
<dbReference type="Proteomes" id="UP000813463">
    <property type="component" value="Chromosome 3"/>
</dbReference>
<dbReference type="PANTHER" id="PTHR22930:SF221">
    <property type="entry name" value="NUCLEASE HARBI1"/>
    <property type="match status" value="1"/>
</dbReference>
<evidence type="ECO:0000256" key="6">
    <source>
        <dbReference type="ARBA" id="ARBA00022801"/>
    </source>
</evidence>
<feature type="domain" description="DUF8040" evidence="9">
    <location>
        <begin position="90"/>
        <end position="184"/>
    </location>
</feature>
<name>A0ABM3RKX8_SPIOL</name>
<keyword evidence="5" id="KW-0479">Metal-binding</keyword>
<dbReference type="Pfam" id="PF13359">
    <property type="entry name" value="DDE_Tnp_4"/>
    <property type="match status" value="1"/>
</dbReference>
<comment type="similarity">
    <text evidence="3">Belongs to the HARBI1 family.</text>
</comment>
<feature type="domain" description="DDE Tnp4" evidence="8">
    <location>
        <begin position="223"/>
        <end position="384"/>
    </location>
</feature>
<comment type="cofactor">
    <cofactor evidence="1">
        <name>a divalent metal cation</name>
        <dbReference type="ChEBI" id="CHEBI:60240"/>
    </cofactor>
</comment>
<keyword evidence="7" id="KW-0539">Nucleus</keyword>
<evidence type="ECO:0000256" key="1">
    <source>
        <dbReference type="ARBA" id="ARBA00001968"/>
    </source>
</evidence>
<reference evidence="11" key="2">
    <citation type="submission" date="2025-08" db="UniProtKB">
        <authorList>
            <consortium name="RefSeq"/>
        </authorList>
    </citation>
    <scope>IDENTIFICATION</scope>
    <source>
        <tissue evidence="11">Leaf</tissue>
    </source>
</reference>
<evidence type="ECO:0000313" key="11">
    <source>
        <dbReference type="RefSeq" id="XP_056696267.1"/>
    </source>
</evidence>
<evidence type="ECO:0000259" key="9">
    <source>
        <dbReference type="Pfam" id="PF26138"/>
    </source>
</evidence>
<dbReference type="InterPro" id="IPR058353">
    <property type="entry name" value="DUF8040"/>
</dbReference>
<evidence type="ECO:0000256" key="7">
    <source>
        <dbReference type="ARBA" id="ARBA00023242"/>
    </source>
</evidence>